<evidence type="ECO:0000313" key="3">
    <source>
        <dbReference type="EMBL" id="KAG8067117.1"/>
    </source>
</evidence>
<accession>A0A8J5SLZ9</accession>
<feature type="region of interest" description="Disordered" evidence="2">
    <location>
        <begin position="208"/>
        <end position="244"/>
    </location>
</feature>
<reference evidence="3" key="2">
    <citation type="submission" date="2021-02" db="EMBL/GenBank/DDBJ databases">
        <authorList>
            <person name="Kimball J.A."/>
            <person name="Haas M.W."/>
            <person name="Macchietto M."/>
            <person name="Kono T."/>
            <person name="Duquette J."/>
            <person name="Shao M."/>
        </authorList>
    </citation>
    <scope>NUCLEOTIDE SEQUENCE</scope>
    <source>
        <tissue evidence="3">Fresh leaf tissue</tissue>
    </source>
</reference>
<keyword evidence="1" id="KW-0808">Transferase</keyword>
<dbReference type="OrthoDB" id="1483986at2759"/>
<dbReference type="Pfam" id="PF02458">
    <property type="entry name" value="Transferase"/>
    <property type="match status" value="1"/>
</dbReference>
<gene>
    <name evidence="3" type="ORF">GUJ93_ZPchr0005g15512</name>
</gene>
<dbReference type="EMBL" id="JAAALK010000284">
    <property type="protein sequence ID" value="KAG8067117.1"/>
    <property type="molecule type" value="Genomic_DNA"/>
</dbReference>
<feature type="compositionally biased region" description="Basic residues" evidence="2">
    <location>
        <begin position="230"/>
        <end position="244"/>
    </location>
</feature>
<organism evidence="3 4">
    <name type="scientific">Zizania palustris</name>
    <name type="common">Northern wild rice</name>
    <dbReference type="NCBI Taxonomy" id="103762"/>
    <lineage>
        <taxon>Eukaryota</taxon>
        <taxon>Viridiplantae</taxon>
        <taxon>Streptophyta</taxon>
        <taxon>Embryophyta</taxon>
        <taxon>Tracheophyta</taxon>
        <taxon>Spermatophyta</taxon>
        <taxon>Magnoliopsida</taxon>
        <taxon>Liliopsida</taxon>
        <taxon>Poales</taxon>
        <taxon>Poaceae</taxon>
        <taxon>BOP clade</taxon>
        <taxon>Oryzoideae</taxon>
        <taxon>Oryzeae</taxon>
        <taxon>Zizaniinae</taxon>
        <taxon>Zizania</taxon>
    </lineage>
</organism>
<dbReference type="AlphaFoldDB" id="A0A8J5SLZ9"/>
<name>A0A8J5SLZ9_ZIZPA</name>
<dbReference type="InterPro" id="IPR050898">
    <property type="entry name" value="Plant_acyltransferase"/>
</dbReference>
<proteinExistence type="predicted"/>
<reference evidence="3" key="1">
    <citation type="journal article" date="2021" name="bioRxiv">
        <title>Whole Genome Assembly and Annotation of Northern Wild Rice, Zizania palustris L., Supports a Whole Genome Duplication in the Zizania Genus.</title>
        <authorList>
            <person name="Haas M."/>
            <person name="Kono T."/>
            <person name="Macchietto M."/>
            <person name="Millas R."/>
            <person name="McGilp L."/>
            <person name="Shao M."/>
            <person name="Duquette J."/>
            <person name="Hirsch C.N."/>
            <person name="Kimball J."/>
        </authorList>
    </citation>
    <scope>NUCLEOTIDE SEQUENCE</scope>
    <source>
        <tissue evidence="3">Fresh leaf tissue</tissue>
    </source>
</reference>
<comment type="caution">
    <text evidence="3">The sequence shown here is derived from an EMBL/GenBank/DDBJ whole genome shotgun (WGS) entry which is preliminary data.</text>
</comment>
<keyword evidence="4" id="KW-1185">Reference proteome</keyword>
<feature type="compositionally biased region" description="Low complexity" evidence="2">
    <location>
        <begin position="210"/>
        <end position="229"/>
    </location>
</feature>
<dbReference type="Proteomes" id="UP000729402">
    <property type="component" value="Unassembled WGS sequence"/>
</dbReference>
<evidence type="ECO:0000256" key="1">
    <source>
        <dbReference type="ARBA" id="ARBA00022679"/>
    </source>
</evidence>
<sequence>MQTPAMTMLGFAVRRRQLELETLRVQVQFVHFYRAGGQDAAGVIQRALAAALVPYYPLAGRVREVEARKQLVVDCTGEGVLFVEADADVRLEEVEDAGGGGGLRAPFPCMDQLLFDVEGSGGVLSCPLLLVQVTRLLCGGFVFALCLNHTICDAIGISQFLLAVSEHARGLPAPAVQPSWFRELLEARNQPESQRFLTTSWTPCIRRRCQSTSPRGPSTSRPPTSQRSGRASHHHSATHPRHTR</sequence>
<dbReference type="PANTHER" id="PTHR31147">
    <property type="entry name" value="ACYL TRANSFERASE 4"/>
    <property type="match status" value="1"/>
</dbReference>
<protein>
    <submittedName>
        <fullName evidence="3">Uncharacterized protein</fullName>
    </submittedName>
</protein>
<evidence type="ECO:0000256" key="2">
    <source>
        <dbReference type="SAM" id="MobiDB-lite"/>
    </source>
</evidence>
<dbReference type="GO" id="GO:0016740">
    <property type="term" value="F:transferase activity"/>
    <property type="evidence" value="ECO:0007669"/>
    <property type="project" value="UniProtKB-KW"/>
</dbReference>
<dbReference type="PANTHER" id="PTHR31147:SF66">
    <property type="entry name" value="OS05G0315700 PROTEIN"/>
    <property type="match status" value="1"/>
</dbReference>
<evidence type="ECO:0000313" key="4">
    <source>
        <dbReference type="Proteomes" id="UP000729402"/>
    </source>
</evidence>